<evidence type="ECO:0000313" key="3">
    <source>
        <dbReference type="EMBL" id="KDQ65143.1"/>
    </source>
</evidence>
<proteinExistence type="predicted"/>
<feature type="transmembrane region" description="Helical" evidence="2">
    <location>
        <begin position="187"/>
        <end position="209"/>
    </location>
</feature>
<dbReference type="EMBL" id="KL197709">
    <property type="protein sequence ID" value="KDQ65143.1"/>
    <property type="molecule type" value="Genomic_DNA"/>
</dbReference>
<dbReference type="HOGENOM" id="CLU_017508_0_0_1"/>
<reference evidence="4" key="1">
    <citation type="journal article" date="2014" name="Proc. Natl. Acad. Sci. U.S.A.">
        <title>Extensive sampling of basidiomycete genomes demonstrates inadequacy of the white-rot/brown-rot paradigm for wood decay fungi.</title>
        <authorList>
            <person name="Riley R."/>
            <person name="Salamov A.A."/>
            <person name="Brown D.W."/>
            <person name="Nagy L.G."/>
            <person name="Floudas D."/>
            <person name="Held B.W."/>
            <person name="Levasseur A."/>
            <person name="Lombard V."/>
            <person name="Morin E."/>
            <person name="Otillar R."/>
            <person name="Lindquist E.A."/>
            <person name="Sun H."/>
            <person name="LaButti K.M."/>
            <person name="Schmutz J."/>
            <person name="Jabbour D."/>
            <person name="Luo H."/>
            <person name="Baker S.E."/>
            <person name="Pisabarro A.G."/>
            <person name="Walton J.D."/>
            <person name="Blanchette R.A."/>
            <person name="Henrissat B."/>
            <person name="Martin F."/>
            <person name="Cullen D."/>
            <person name="Hibbett D.S."/>
            <person name="Grigoriev I.V."/>
        </authorList>
    </citation>
    <scope>NUCLEOTIDE SEQUENCE [LARGE SCALE GENOMIC DNA]</scope>
    <source>
        <strain evidence="4">MUCL 33604</strain>
    </source>
</reference>
<evidence type="ECO:0000256" key="1">
    <source>
        <dbReference type="SAM" id="MobiDB-lite"/>
    </source>
</evidence>
<dbReference type="STRING" id="933084.A0A067QDK3"/>
<feature type="compositionally biased region" description="Low complexity" evidence="1">
    <location>
        <begin position="58"/>
        <end position="73"/>
    </location>
</feature>
<keyword evidence="2" id="KW-1133">Transmembrane helix</keyword>
<feature type="region of interest" description="Disordered" evidence="1">
    <location>
        <begin position="136"/>
        <end position="178"/>
    </location>
</feature>
<dbReference type="AlphaFoldDB" id="A0A067QDK3"/>
<feature type="region of interest" description="Disordered" evidence="1">
    <location>
        <begin position="1"/>
        <end position="113"/>
    </location>
</feature>
<feature type="transmembrane region" description="Helical" evidence="2">
    <location>
        <begin position="751"/>
        <end position="773"/>
    </location>
</feature>
<protein>
    <submittedName>
        <fullName evidence="3">Uncharacterized protein</fullName>
    </submittedName>
</protein>
<feature type="compositionally biased region" description="Low complexity" evidence="1">
    <location>
        <begin position="97"/>
        <end position="113"/>
    </location>
</feature>
<accession>A0A067QDK3</accession>
<keyword evidence="4" id="KW-1185">Reference proteome</keyword>
<sequence length="829" mass="90357">MSESHTLLPWSPESLRSPDRPHQTSLQSPPGLSPDPWIPVPLNSDNDPHSDGSIAAFPTSIRPGPPSSSSSTPEKIRRPTSLTYGPRAPTAKRRNVATGPWTPATPATPDYPTPWLSYPSFSDSGHEYLSLLPVGEDDQKSAENPPPLPQKDRTPNSSASTPALTADSDPPPKQTRMGAFEEPDRKLVILHAILCLAAYGVLHLVARIAQNRSLFWARVLVGAGCGGVGLVLSFNLLLLTQKMIEAAAWATIIHHSEEGGTGGLRIKDLEVMSRSSTSAWVAISVIWNRIRYLGIKRNVRRSYDDRPWILVVLFFLITMIFGGMLPFIFARIVNITTRIEHQTTQYREVSVVGDLSDQDVAKASSQMLAFADFVRTWTLAPFASGTEQARPVTFQYGNDTVYFAEPLLSQLMPGGHGLGTFDLNGTQTGMTDSDLMAEQNQGAQQPGVLLRYPRWGIRIHCEKLSDPTLNLVPYSTDSLTYVFIPRDFVKTLFTSFSLVPPAIVNTPFNPSAFLSTNDSLPAGVAASNLYSGAKFYSNGVAHSFFSDGFANHGSDGNGWTYLEVVLVRLNSSYTPVGHYPVINNVTVLDALGRPTNVGYDAAVCLSLYEPWIVETFNSSIGLPMSTRIVEKGNTISTEHSKGQKMLGKIIQGVTRTLSSTNRWPAYAVAHDNSVNQMIKDNGRDIWYVPNPTLVSFTDGAGPNGYTELSASHFADARAHADAANVLPFLAGSGAVVAHSYTDLTLASASIVDYQLCIVLIFVLVIGCIGGLFVPKLPFGIPRRGFTLYSWIAAFQGQELVGDAAGALDRKMDLEEIRRQVGDRKLKYNV</sequence>
<gene>
    <name evidence="3" type="ORF">JAAARDRAFT_168055</name>
</gene>
<keyword evidence="2" id="KW-0472">Membrane</keyword>
<dbReference type="InParanoid" id="A0A067QDK3"/>
<name>A0A067QDK3_9AGAM</name>
<organism evidence="3 4">
    <name type="scientific">Jaapia argillacea MUCL 33604</name>
    <dbReference type="NCBI Taxonomy" id="933084"/>
    <lineage>
        <taxon>Eukaryota</taxon>
        <taxon>Fungi</taxon>
        <taxon>Dikarya</taxon>
        <taxon>Basidiomycota</taxon>
        <taxon>Agaricomycotina</taxon>
        <taxon>Agaricomycetes</taxon>
        <taxon>Agaricomycetidae</taxon>
        <taxon>Jaapiales</taxon>
        <taxon>Jaapiaceae</taxon>
        <taxon>Jaapia</taxon>
    </lineage>
</organism>
<dbReference type="Proteomes" id="UP000027265">
    <property type="component" value="Unassembled WGS sequence"/>
</dbReference>
<feature type="transmembrane region" description="Helical" evidence="2">
    <location>
        <begin position="215"/>
        <end position="239"/>
    </location>
</feature>
<dbReference type="OrthoDB" id="8191639at2759"/>
<evidence type="ECO:0000313" key="4">
    <source>
        <dbReference type="Proteomes" id="UP000027265"/>
    </source>
</evidence>
<feature type="transmembrane region" description="Helical" evidence="2">
    <location>
        <begin position="307"/>
        <end position="329"/>
    </location>
</feature>
<evidence type="ECO:0000256" key="2">
    <source>
        <dbReference type="SAM" id="Phobius"/>
    </source>
</evidence>
<keyword evidence="2" id="KW-0812">Transmembrane</keyword>